<evidence type="ECO:0000313" key="9">
    <source>
        <dbReference type="Proteomes" id="UP000184501"/>
    </source>
</evidence>
<keyword evidence="5 6" id="KW-0472">Membrane</keyword>
<comment type="subcellular location">
    <subcellularLocation>
        <location evidence="1">Cell membrane</location>
        <topology evidence="1">Multi-pass membrane protein</topology>
    </subcellularLocation>
</comment>
<keyword evidence="4 6" id="KW-1133">Transmembrane helix</keyword>
<evidence type="ECO:0000256" key="4">
    <source>
        <dbReference type="ARBA" id="ARBA00022989"/>
    </source>
</evidence>
<feature type="transmembrane region" description="Helical" evidence="6">
    <location>
        <begin position="395"/>
        <end position="413"/>
    </location>
</feature>
<feature type="transmembrane region" description="Helical" evidence="6">
    <location>
        <begin position="110"/>
        <end position="129"/>
    </location>
</feature>
<feature type="transmembrane region" description="Helical" evidence="6">
    <location>
        <begin position="135"/>
        <end position="156"/>
    </location>
</feature>
<feature type="transmembrane region" description="Helical" evidence="6">
    <location>
        <begin position="366"/>
        <end position="383"/>
    </location>
</feature>
<feature type="transmembrane region" description="Helical" evidence="6">
    <location>
        <begin position="240"/>
        <end position="261"/>
    </location>
</feature>
<feature type="transmembrane region" description="Helical" evidence="6">
    <location>
        <begin position="78"/>
        <end position="98"/>
    </location>
</feature>
<name>A0A1M5P456_STRHI</name>
<dbReference type="InterPro" id="IPR036259">
    <property type="entry name" value="MFS_trans_sf"/>
</dbReference>
<gene>
    <name evidence="8" type="ORF">SAMN05444320_11765</name>
</gene>
<organism evidence="8 9">
    <name type="scientific">Streptoalloteichus hindustanus</name>
    <dbReference type="NCBI Taxonomy" id="2017"/>
    <lineage>
        <taxon>Bacteria</taxon>
        <taxon>Bacillati</taxon>
        <taxon>Actinomycetota</taxon>
        <taxon>Actinomycetes</taxon>
        <taxon>Pseudonocardiales</taxon>
        <taxon>Pseudonocardiaceae</taxon>
        <taxon>Streptoalloteichus</taxon>
    </lineage>
</organism>
<evidence type="ECO:0000256" key="2">
    <source>
        <dbReference type="ARBA" id="ARBA00022475"/>
    </source>
</evidence>
<feature type="transmembrane region" description="Helical" evidence="6">
    <location>
        <begin position="328"/>
        <end position="354"/>
    </location>
</feature>
<dbReference type="EMBL" id="FQVN01000017">
    <property type="protein sequence ID" value="SHG96596.1"/>
    <property type="molecule type" value="Genomic_DNA"/>
</dbReference>
<reference evidence="8 9" key="1">
    <citation type="submission" date="2016-11" db="EMBL/GenBank/DDBJ databases">
        <authorList>
            <person name="Jaros S."/>
            <person name="Januszkiewicz K."/>
            <person name="Wedrychowicz H."/>
        </authorList>
    </citation>
    <scope>NUCLEOTIDE SEQUENCE [LARGE SCALE GENOMIC DNA]</scope>
    <source>
        <strain evidence="8 9">DSM 44523</strain>
    </source>
</reference>
<feature type="transmembrane region" description="Helical" evidence="6">
    <location>
        <begin position="168"/>
        <end position="190"/>
    </location>
</feature>
<dbReference type="GO" id="GO:0022857">
    <property type="term" value="F:transmembrane transporter activity"/>
    <property type="evidence" value="ECO:0007669"/>
    <property type="project" value="InterPro"/>
</dbReference>
<dbReference type="PANTHER" id="PTHR43124">
    <property type="entry name" value="PURINE EFFLUX PUMP PBUE"/>
    <property type="match status" value="1"/>
</dbReference>
<feature type="transmembrane region" description="Helical" evidence="6">
    <location>
        <begin position="196"/>
        <end position="219"/>
    </location>
</feature>
<dbReference type="PANTHER" id="PTHR43124:SF3">
    <property type="entry name" value="CHLORAMPHENICOL EFFLUX PUMP RV0191"/>
    <property type="match status" value="1"/>
</dbReference>
<dbReference type="CDD" id="cd17324">
    <property type="entry name" value="MFS_NepI_like"/>
    <property type="match status" value="1"/>
</dbReference>
<feature type="transmembrane region" description="Helical" evidence="6">
    <location>
        <begin position="273"/>
        <end position="293"/>
    </location>
</feature>
<feature type="transmembrane region" description="Helical" evidence="6">
    <location>
        <begin position="38"/>
        <end position="58"/>
    </location>
</feature>
<dbReference type="SUPFAM" id="SSF103473">
    <property type="entry name" value="MFS general substrate transporter"/>
    <property type="match status" value="1"/>
</dbReference>
<dbReference type="InterPro" id="IPR050189">
    <property type="entry name" value="MFS_Efflux_Transporters"/>
</dbReference>
<evidence type="ECO:0000256" key="6">
    <source>
        <dbReference type="SAM" id="Phobius"/>
    </source>
</evidence>
<dbReference type="GO" id="GO:0005886">
    <property type="term" value="C:plasma membrane"/>
    <property type="evidence" value="ECO:0007669"/>
    <property type="project" value="UniProtKB-SubCell"/>
</dbReference>
<feature type="transmembrane region" description="Helical" evidence="6">
    <location>
        <begin position="305"/>
        <end position="322"/>
    </location>
</feature>
<dbReference type="Pfam" id="PF07690">
    <property type="entry name" value="MFS_1"/>
    <property type="match status" value="1"/>
</dbReference>
<dbReference type="PROSITE" id="PS50850">
    <property type="entry name" value="MFS"/>
    <property type="match status" value="1"/>
</dbReference>
<dbReference type="InterPro" id="IPR020846">
    <property type="entry name" value="MFS_dom"/>
</dbReference>
<dbReference type="Proteomes" id="UP000184501">
    <property type="component" value="Unassembled WGS sequence"/>
</dbReference>
<dbReference type="InterPro" id="IPR011701">
    <property type="entry name" value="MFS"/>
</dbReference>
<dbReference type="STRING" id="2017.SAMN05444320_11765"/>
<evidence type="ECO:0000256" key="5">
    <source>
        <dbReference type="ARBA" id="ARBA00023136"/>
    </source>
</evidence>
<keyword evidence="2" id="KW-1003">Cell membrane</keyword>
<dbReference type="Gene3D" id="1.20.1250.20">
    <property type="entry name" value="MFS general substrate transporter like domains"/>
    <property type="match status" value="1"/>
</dbReference>
<evidence type="ECO:0000256" key="3">
    <source>
        <dbReference type="ARBA" id="ARBA00022692"/>
    </source>
</evidence>
<proteinExistence type="predicted"/>
<accession>A0A1M5P456</accession>
<keyword evidence="9" id="KW-1185">Reference proteome</keyword>
<feature type="domain" description="Major facilitator superfamily (MFS) profile" evidence="7">
    <location>
        <begin position="44"/>
        <end position="418"/>
    </location>
</feature>
<protein>
    <submittedName>
        <fullName evidence="8">Predicted arabinose efflux permease, MFS family</fullName>
    </submittedName>
</protein>
<sequence>MRDWSLFPVEAPGCLGHMTETVPSSPPRSVEDGPDRPAWRGWAAVAAVAAATFTVVTSEMLPVGLLTSLSPELGVSEGVAGLTLTVTGLVAAVAAPLVTPAVGRLDRRAALCGLMLVLAIGNLMSAWAPHFGVMMAGRTLVGVGMGGVWALAASLAPRLVPPPAVGGATSLIFSGVAVASVLGVPAGTYLGEAAGWRMALASAGLLALLVALALFLLLPRLPVARAVRLGGMARLARERAVRTGLVVVALLVTGHFAAYTYVRPVLEKISGAAPALISALLLAYGVAGIAGNFVSAAGAARSPRATLMAISAVLGAVAVLFPEIGTSVLVGTALLVLWGLAYGGVSVSTQTWLVASAPHAREAASGLFVGVFNASIALGSAIGGRVVDALGVAEVLWVGGGLALAALVAVTLGPSPAGGRE</sequence>
<dbReference type="AlphaFoldDB" id="A0A1M5P456"/>
<evidence type="ECO:0000259" key="7">
    <source>
        <dbReference type="PROSITE" id="PS50850"/>
    </source>
</evidence>
<evidence type="ECO:0000256" key="1">
    <source>
        <dbReference type="ARBA" id="ARBA00004651"/>
    </source>
</evidence>
<evidence type="ECO:0000313" key="8">
    <source>
        <dbReference type="EMBL" id="SHG96596.1"/>
    </source>
</evidence>
<keyword evidence="3 6" id="KW-0812">Transmembrane</keyword>